<dbReference type="PROSITE" id="PS50238">
    <property type="entry name" value="RHOGAP"/>
    <property type="match status" value="1"/>
</dbReference>
<dbReference type="InterPro" id="IPR039102">
    <property type="entry name" value="FAM13"/>
</dbReference>
<dbReference type="InterPro" id="IPR059029">
    <property type="entry name" value="FAM13A_dom"/>
</dbReference>
<dbReference type="OrthoDB" id="10337524at2759"/>
<name>W7TRX4_9STRA</name>
<feature type="region of interest" description="Disordered" evidence="2">
    <location>
        <begin position="194"/>
        <end position="233"/>
    </location>
</feature>
<feature type="compositionally biased region" description="Polar residues" evidence="2">
    <location>
        <begin position="675"/>
        <end position="695"/>
    </location>
</feature>
<accession>W7TRX4</accession>
<dbReference type="EMBL" id="AZIL01000094">
    <property type="protein sequence ID" value="EWM29975.1"/>
    <property type="molecule type" value="Genomic_DNA"/>
</dbReference>
<organism evidence="4 5">
    <name type="scientific">Nannochloropsis gaditana</name>
    <dbReference type="NCBI Taxonomy" id="72520"/>
    <lineage>
        <taxon>Eukaryota</taxon>
        <taxon>Sar</taxon>
        <taxon>Stramenopiles</taxon>
        <taxon>Ochrophyta</taxon>
        <taxon>Eustigmatophyceae</taxon>
        <taxon>Eustigmatales</taxon>
        <taxon>Monodopsidaceae</taxon>
        <taxon>Nannochloropsis</taxon>
    </lineage>
</organism>
<proteinExistence type="predicted"/>
<evidence type="ECO:0000313" key="5">
    <source>
        <dbReference type="Proteomes" id="UP000019335"/>
    </source>
</evidence>
<feature type="region of interest" description="Disordered" evidence="2">
    <location>
        <begin position="493"/>
        <end position="570"/>
    </location>
</feature>
<evidence type="ECO:0000256" key="1">
    <source>
        <dbReference type="SAM" id="Coils"/>
    </source>
</evidence>
<keyword evidence="1" id="KW-0175">Coiled coil</keyword>
<dbReference type="Proteomes" id="UP000019335">
    <property type="component" value="Chromosome 2"/>
</dbReference>
<feature type="compositionally biased region" description="Pro residues" evidence="2">
    <location>
        <begin position="713"/>
        <end position="735"/>
    </location>
</feature>
<dbReference type="InterPro" id="IPR000198">
    <property type="entry name" value="RhoGAP_dom"/>
</dbReference>
<protein>
    <recommendedName>
        <fullName evidence="3">Rho-GAP domain-containing protein</fullName>
    </recommendedName>
</protein>
<dbReference type="InterPro" id="IPR008936">
    <property type="entry name" value="Rho_GTPase_activation_prot"/>
</dbReference>
<dbReference type="GO" id="GO:0007165">
    <property type="term" value="P:signal transduction"/>
    <property type="evidence" value="ECO:0007669"/>
    <property type="project" value="InterPro"/>
</dbReference>
<feature type="region of interest" description="Disordered" evidence="2">
    <location>
        <begin position="1"/>
        <end position="40"/>
    </location>
</feature>
<dbReference type="Gene3D" id="1.10.555.10">
    <property type="entry name" value="Rho GTPase activation protein"/>
    <property type="match status" value="1"/>
</dbReference>
<dbReference type="Gene3D" id="1.10.10.1460">
    <property type="match status" value="1"/>
</dbReference>
<dbReference type="AlphaFoldDB" id="W7TRX4"/>
<dbReference type="PANTHER" id="PTHR15904:SF17">
    <property type="entry name" value="RHO-GAP DOMAIN-CONTAINING PROTEIN"/>
    <property type="match status" value="1"/>
</dbReference>
<feature type="compositionally biased region" description="Basic and acidic residues" evidence="2">
    <location>
        <begin position="546"/>
        <end position="558"/>
    </location>
</feature>
<feature type="compositionally biased region" description="Polar residues" evidence="2">
    <location>
        <begin position="789"/>
        <end position="798"/>
    </location>
</feature>
<evidence type="ECO:0000259" key="3">
    <source>
        <dbReference type="PROSITE" id="PS50238"/>
    </source>
</evidence>
<feature type="region of interest" description="Disordered" evidence="2">
    <location>
        <begin position="772"/>
        <end position="798"/>
    </location>
</feature>
<evidence type="ECO:0000313" key="4">
    <source>
        <dbReference type="EMBL" id="EWM29975.1"/>
    </source>
</evidence>
<feature type="region of interest" description="Disordered" evidence="2">
    <location>
        <begin position="374"/>
        <end position="393"/>
    </location>
</feature>
<feature type="compositionally biased region" description="Basic and acidic residues" evidence="2">
    <location>
        <begin position="515"/>
        <end position="527"/>
    </location>
</feature>
<keyword evidence="5" id="KW-1185">Reference proteome</keyword>
<feature type="coiled-coil region" evidence="1">
    <location>
        <begin position="612"/>
        <end position="639"/>
    </location>
</feature>
<dbReference type="SMART" id="SM00324">
    <property type="entry name" value="RhoGAP"/>
    <property type="match status" value="1"/>
</dbReference>
<comment type="caution">
    <text evidence="4">The sequence shown here is derived from an EMBL/GenBank/DDBJ whole genome shotgun (WGS) entry which is preliminary data.</text>
</comment>
<feature type="region of interest" description="Disordered" evidence="2">
    <location>
        <begin position="675"/>
        <end position="754"/>
    </location>
</feature>
<dbReference type="Pfam" id="PF26116">
    <property type="entry name" value="FAM13A"/>
    <property type="match status" value="2"/>
</dbReference>
<evidence type="ECO:0000256" key="2">
    <source>
        <dbReference type="SAM" id="MobiDB-lite"/>
    </source>
</evidence>
<sequence length="1192" mass="129111">MIERLPQPEALKAEDWPPLTETTEAAAPSPIAAGTEIRHPKEAELLLSQGDRIEREENTQENFTNGKIMDQETSIGQAGHVKTRDDGIEIEDCSHDFACGCSEDGGNDEPHGKDNLNLSDGTVALYPHERFQYEVSPLEPGARLHHVAADIIFDRCLTYLRKDDGTMYTEGLFMLQPSMTRVRELQRRMSVGGGLEGASAWGAEGAEGEEEGRAGGRNQEETGKASPPVPSSPHEVAALLLQHLQVRPDPLIPSSLYAAWLGCQKVPGESARGGLGCSDGMARQDGVSVHILGREGDAAEASRESAAPSERRPLSPVSPNHALSDPHDEEAGGKWGDRWGDGGKENSWSAFYGADGVDKEVCEVEVAASCAARGAGEDPIPQPAGAPSGSTARGGGASLLRVKSVLCELTEKQWRQLGSLLDLMHALAKAPTGGSDLHAPTVSALGAILGPVLSRPPGSAYLSIRHTRDVPALASLGATVVEHAPELLACRGEGEQLGGGSEAHEAGQGASVVGAEDRAEREAEERGASPVRAARPWSSATASSPGHRDSRDGHERAPRALSPPCSPPVSILLSHGGPALFVSPLGDAQQSDGLPSSHGSSPLPQQNAREVEHRLLQQAEHLDRQRQQVEAARAVLTERLMPGLSKRLFSERTEDRLSQASGLVACFEEDSCPSQHNSICRTQSGRSAQLSSEQQLFGAERSNPPLPASSDTPAPPPPLTVPSVPCSPPLIPHPSSPDLKCLPHGPPVPLTPLSQQLDLDQETGKQALIVESSINGGEHEPRWREDTEGSNVSTQAQTRGWKAIEKNRAVKILQRLALTFVRRQRKRKHLTVKEQKAAPCEAARVIEVAPVLGVSEASLTVQALGPCCEARSSSPLAHPTSGVNQTCNAFTPEGDAWEAMRYWKPAIHTKTSNLEERKQVIPPLKHLLSKAASIPSSSEFQALLREKKRVKARLKKFNAAFLENHGRLPSMHDKEPMRRFYREYNLLKLQIAKALEKYQGNRQEESRGKGVGETSGRPRDGAQPETRVGESNEEASMTYWGIITPGKDSQRSGLPPPSPRRGGDLPIVYSPTRGQPSTSDNLIGGEMASMNRLCNLSQRSDSNLSEASDVQTLRREKKKLHVVLRKFESSFREQYGRRILTAKDIAPVEKQYERYIHIKSKLATLALMEKSEEISEQKETIKSRNILNTFHE</sequence>
<gene>
    <name evidence="4" type="ORF">Naga_100383g4</name>
</gene>
<feature type="compositionally biased region" description="Low complexity" evidence="2">
    <location>
        <begin position="590"/>
        <end position="606"/>
    </location>
</feature>
<feature type="compositionally biased region" description="Basic and acidic residues" evidence="2">
    <location>
        <begin position="295"/>
        <end position="313"/>
    </location>
</feature>
<feature type="region of interest" description="Disordered" evidence="2">
    <location>
        <begin position="295"/>
        <end position="340"/>
    </location>
</feature>
<dbReference type="SUPFAM" id="SSF48350">
    <property type="entry name" value="GTPase activation domain, GAP"/>
    <property type="match status" value="1"/>
</dbReference>
<feature type="compositionally biased region" description="Basic and acidic residues" evidence="2">
    <location>
        <begin position="324"/>
        <end position="340"/>
    </location>
</feature>
<feature type="domain" description="Rho-GAP" evidence="3">
    <location>
        <begin position="136"/>
        <end position="488"/>
    </location>
</feature>
<dbReference type="PANTHER" id="PTHR15904">
    <property type="entry name" value="FAM13"/>
    <property type="match status" value="1"/>
</dbReference>
<feature type="region of interest" description="Disordered" evidence="2">
    <location>
        <begin position="582"/>
        <end position="607"/>
    </location>
</feature>
<feature type="region of interest" description="Disordered" evidence="2">
    <location>
        <begin position="998"/>
        <end position="1084"/>
    </location>
</feature>
<reference evidence="4 5" key="1">
    <citation type="journal article" date="2014" name="Mol. Plant">
        <title>Chromosome Scale Genome Assembly and Transcriptome Profiling of Nannochloropsis gaditana in Nitrogen Depletion.</title>
        <authorList>
            <person name="Corteggiani Carpinelli E."/>
            <person name="Telatin A."/>
            <person name="Vitulo N."/>
            <person name="Forcato C."/>
            <person name="D'Angelo M."/>
            <person name="Schiavon R."/>
            <person name="Vezzi A."/>
            <person name="Giacometti G.M."/>
            <person name="Morosinotto T."/>
            <person name="Valle G."/>
        </authorList>
    </citation>
    <scope>NUCLEOTIDE SEQUENCE [LARGE SCALE GENOMIC DNA]</scope>
    <source>
        <strain evidence="4 5">B-31</strain>
    </source>
</reference>
<feature type="compositionally biased region" description="Basic and acidic residues" evidence="2">
    <location>
        <begin position="1002"/>
        <end position="1030"/>
    </location>
</feature>
<feature type="compositionally biased region" description="Polar residues" evidence="2">
    <location>
        <begin position="1072"/>
        <end position="1081"/>
    </location>
</feature>
<feature type="compositionally biased region" description="Basic and acidic residues" evidence="2">
    <location>
        <begin position="211"/>
        <end position="223"/>
    </location>
</feature>
<feature type="compositionally biased region" description="Basic and acidic residues" evidence="2">
    <location>
        <begin position="777"/>
        <end position="787"/>
    </location>
</feature>